<reference evidence="3" key="1">
    <citation type="submission" date="2012-06" db="EMBL/GenBank/DDBJ databases">
        <title>The complete genome of Flexibacter litoralis DSM 6794.</title>
        <authorList>
            <person name="Lucas S."/>
            <person name="Copeland A."/>
            <person name="Lapidus A."/>
            <person name="Glavina del Rio T."/>
            <person name="Dalin E."/>
            <person name="Tice H."/>
            <person name="Bruce D."/>
            <person name="Goodwin L."/>
            <person name="Pitluck S."/>
            <person name="Peters L."/>
            <person name="Ovchinnikova G."/>
            <person name="Lu M."/>
            <person name="Kyrpides N."/>
            <person name="Mavromatis K."/>
            <person name="Ivanova N."/>
            <person name="Brettin T."/>
            <person name="Detter J.C."/>
            <person name="Han C."/>
            <person name="Larimer F."/>
            <person name="Land M."/>
            <person name="Hauser L."/>
            <person name="Markowitz V."/>
            <person name="Cheng J.-F."/>
            <person name="Hugenholtz P."/>
            <person name="Woyke T."/>
            <person name="Wu D."/>
            <person name="Spring S."/>
            <person name="Lang E."/>
            <person name="Kopitz M."/>
            <person name="Brambilla E."/>
            <person name="Klenk H.-P."/>
            <person name="Eisen J.A."/>
        </authorList>
    </citation>
    <scope>NUCLEOTIDE SEQUENCE [LARGE SCALE GENOMIC DNA]</scope>
    <source>
        <strain evidence="3">ATCC 23117 / DSM 6794 / NBRC 15988 / NCIMB 1366 / Sio-4</strain>
    </source>
</reference>
<evidence type="ECO:0000256" key="1">
    <source>
        <dbReference type="SAM" id="Phobius"/>
    </source>
</evidence>
<sequence>MRNYDFYKKIVIHNFFFTTFKKYKKTLIFLSFLVYTELILVLE</sequence>
<dbReference type="KEGG" id="fli:Fleli_3920"/>
<keyword evidence="3" id="KW-1185">Reference proteome</keyword>
<feature type="transmembrane region" description="Helical" evidence="1">
    <location>
        <begin position="26"/>
        <end position="42"/>
    </location>
</feature>
<proteinExistence type="predicted"/>
<dbReference type="Proteomes" id="UP000006054">
    <property type="component" value="Chromosome"/>
</dbReference>
<dbReference type="EMBL" id="CP003345">
    <property type="protein sequence ID" value="AFM06223.1"/>
    <property type="molecule type" value="Genomic_DNA"/>
</dbReference>
<keyword evidence="1" id="KW-1133">Transmembrane helix</keyword>
<protein>
    <submittedName>
        <fullName evidence="2">Uncharacterized protein</fullName>
    </submittedName>
</protein>
<accession>I4AQI8</accession>
<keyword evidence="1" id="KW-0812">Transmembrane</keyword>
<evidence type="ECO:0000313" key="3">
    <source>
        <dbReference type="Proteomes" id="UP000006054"/>
    </source>
</evidence>
<keyword evidence="1" id="KW-0472">Membrane</keyword>
<dbReference type="HOGENOM" id="CLU_3233937_0_0_10"/>
<gene>
    <name evidence="2" type="ordered locus">Fleli_3920</name>
</gene>
<dbReference type="AlphaFoldDB" id="I4AQI8"/>
<evidence type="ECO:0000313" key="2">
    <source>
        <dbReference type="EMBL" id="AFM06223.1"/>
    </source>
</evidence>
<organism evidence="2 3">
    <name type="scientific">Bernardetia litoralis (strain ATCC 23117 / DSM 6794 / NBRC 15988 / NCIMB 1366 / Fx l1 / Sio-4)</name>
    <name type="common">Flexibacter litoralis</name>
    <dbReference type="NCBI Taxonomy" id="880071"/>
    <lineage>
        <taxon>Bacteria</taxon>
        <taxon>Pseudomonadati</taxon>
        <taxon>Bacteroidota</taxon>
        <taxon>Cytophagia</taxon>
        <taxon>Cytophagales</taxon>
        <taxon>Bernardetiaceae</taxon>
        <taxon>Bernardetia</taxon>
    </lineage>
</organism>
<name>I4AQI8_BERLS</name>
<dbReference type="STRING" id="880071.Fleli_3920"/>